<sequence>MKRYAVIMGTVVAASLLSTSALALDRGNTSEKGSLLVFPNVDVSGNRNTIIRIQNDYSDSVSLKCYWKNGTKFFADFQIELTKFQPIWISAKDGRGTYNVTPFPDFTNQAYLDNIGVGYQGPEENSINGGRNHRGVRPSQVLLPDNAKEAGELQCWAVDSSGASEIRWNHLVGTATVVDASKGTAYEYSAWGYRCLVGNNGDSCVTAEAGKLNLDGAEYEACPKKLIGHFSPAGTSVGNLHVRQNELTIASCNQDLSQDQQFHFTKLKFNVWNEQEVKLTGAYQCIDSWHQLLLSGVQNNGRNFSASGTNVARFKVKGVKSSVCERPDAPRTPFVDESIVTEDAGIMGVLATTYGFGKGIPLGDDDDDSENGGSGGLAESGSTLHMLGQLPGFIAYDAEEPIEERPAR</sequence>
<keyword evidence="4" id="KW-1185">Reference proteome</keyword>
<dbReference type="RefSeq" id="WP_013221282.1">
    <property type="nucleotide sequence ID" value="NC_014315.1"/>
</dbReference>
<dbReference type="Proteomes" id="UP000000393">
    <property type="component" value="Chromosome"/>
</dbReference>
<gene>
    <name evidence="3" type="ordered locus">Nwat_2387</name>
</gene>
<evidence type="ECO:0000256" key="2">
    <source>
        <dbReference type="SAM" id="SignalP"/>
    </source>
</evidence>
<protein>
    <submittedName>
        <fullName evidence="3">Uncharacterized protein</fullName>
    </submittedName>
</protein>
<feature type="signal peptide" evidence="2">
    <location>
        <begin position="1"/>
        <end position="23"/>
    </location>
</feature>
<evidence type="ECO:0000313" key="4">
    <source>
        <dbReference type="Proteomes" id="UP000000393"/>
    </source>
</evidence>
<dbReference type="KEGG" id="nwa:Nwat_2387"/>
<dbReference type="eggNOG" id="ENOG50339EA">
    <property type="taxonomic scope" value="Bacteria"/>
</dbReference>
<dbReference type="AlphaFoldDB" id="D8K968"/>
<proteinExistence type="predicted"/>
<name>D8K968_NITWC</name>
<organism evidence="3 4">
    <name type="scientific">Nitrosococcus watsoni (strain C-113)</name>
    <dbReference type="NCBI Taxonomy" id="105559"/>
    <lineage>
        <taxon>Bacteria</taxon>
        <taxon>Pseudomonadati</taxon>
        <taxon>Pseudomonadota</taxon>
        <taxon>Gammaproteobacteria</taxon>
        <taxon>Chromatiales</taxon>
        <taxon>Chromatiaceae</taxon>
        <taxon>Nitrosococcus</taxon>
    </lineage>
</organism>
<dbReference type="EMBL" id="CP002086">
    <property type="protein sequence ID" value="ADJ29211.1"/>
    <property type="molecule type" value="Genomic_DNA"/>
</dbReference>
<evidence type="ECO:0000313" key="3">
    <source>
        <dbReference type="EMBL" id="ADJ29211.1"/>
    </source>
</evidence>
<accession>D8K968</accession>
<dbReference type="HOGENOM" id="CLU_677624_0_0_6"/>
<dbReference type="OrthoDB" id="5775716at2"/>
<feature type="region of interest" description="Disordered" evidence="1">
    <location>
        <begin position="361"/>
        <end position="383"/>
    </location>
</feature>
<keyword evidence="2" id="KW-0732">Signal</keyword>
<evidence type="ECO:0000256" key="1">
    <source>
        <dbReference type="SAM" id="MobiDB-lite"/>
    </source>
</evidence>
<reference evidence="3 4" key="1">
    <citation type="submission" date="2010-06" db="EMBL/GenBank/DDBJ databases">
        <title>Complete sequence of chromosome of Nitrosococcus watsoni C-113.</title>
        <authorList>
            <consortium name="US DOE Joint Genome Institute"/>
            <person name="Lucas S."/>
            <person name="Copeland A."/>
            <person name="Lapidus A."/>
            <person name="Cheng J.-F."/>
            <person name="Bruce D."/>
            <person name="Goodwin L."/>
            <person name="Pitluck S."/>
            <person name="Malfatti S.A."/>
            <person name="Chain P.S.G."/>
            <person name="Land M."/>
            <person name="Hauser L."/>
            <person name="Kyrpides N."/>
            <person name="Ivanova N."/>
            <person name="Cambell M.A."/>
            <person name="Heidelberg J.F."/>
            <person name="Klotz M.G."/>
            <person name="Woyke T."/>
        </authorList>
    </citation>
    <scope>NUCLEOTIDE SEQUENCE [LARGE SCALE GENOMIC DNA]</scope>
    <source>
        <strain evidence="3 4">C-113</strain>
    </source>
</reference>
<feature type="chain" id="PRO_5003116665" evidence="2">
    <location>
        <begin position="24"/>
        <end position="408"/>
    </location>
</feature>